<dbReference type="Gene3D" id="1.10.630.10">
    <property type="entry name" value="Cytochrome P450"/>
    <property type="match status" value="1"/>
</dbReference>
<dbReference type="PANTHER" id="PTHR46300:SF7">
    <property type="entry name" value="P450, PUTATIVE (EUROFUNG)-RELATED"/>
    <property type="match status" value="1"/>
</dbReference>
<comment type="similarity">
    <text evidence="2">Belongs to the cytochrome P450 family.</text>
</comment>
<dbReference type="SUPFAM" id="SSF48264">
    <property type="entry name" value="Cytochrome P450"/>
    <property type="match status" value="1"/>
</dbReference>
<dbReference type="GO" id="GO:0005506">
    <property type="term" value="F:iron ion binding"/>
    <property type="evidence" value="ECO:0007669"/>
    <property type="project" value="InterPro"/>
</dbReference>
<keyword evidence="6" id="KW-0408">Iron</keyword>
<dbReference type="Proteomes" id="UP001055115">
    <property type="component" value="Unassembled WGS sequence"/>
</dbReference>
<dbReference type="RefSeq" id="XP_049132786.1">
    <property type="nucleotide sequence ID" value="XM_049276829.1"/>
</dbReference>
<dbReference type="GeneID" id="73331419"/>
<keyword evidence="9" id="KW-1185">Reference proteome</keyword>
<protein>
    <submittedName>
        <fullName evidence="8">Multifunctional cytochrome P450 monooxygenase af510</fullName>
    </submittedName>
</protein>
<dbReference type="EMBL" id="BQXU01000037">
    <property type="protein sequence ID" value="GKT50436.1"/>
    <property type="molecule type" value="Genomic_DNA"/>
</dbReference>
<keyword evidence="5" id="KW-0560">Oxidoreductase</keyword>
<evidence type="ECO:0000256" key="7">
    <source>
        <dbReference type="ARBA" id="ARBA00023033"/>
    </source>
</evidence>
<dbReference type="PANTHER" id="PTHR46300">
    <property type="entry name" value="P450, PUTATIVE (EUROFUNG)-RELATED-RELATED"/>
    <property type="match status" value="1"/>
</dbReference>
<accession>A0AA37PDT2</accession>
<comment type="caution">
    <text evidence="8">The sequence shown here is derived from an EMBL/GenBank/DDBJ whole genome shotgun (WGS) entry which is preliminary data.</text>
</comment>
<name>A0AA37PDT2_9PEZI</name>
<dbReference type="GO" id="GO:0004497">
    <property type="term" value="F:monooxygenase activity"/>
    <property type="evidence" value="ECO:0007669"/>
    <property type="project" value="UniProtKB-KW"/>
</dbReference>
<proteinExistence type="inferred from homology"/>
<evidence type="ECO:0000256" key="5">
    <source>
        <dbReference type="ARBA" id="ARBA00023002"/>
    </source>
</evidence>
<evidence type="ECO:0000256" key="3">
    <source>
        <dbReference type="ARBA" id="ARBA00022617"/>
    </source>
</evidence>
<keyword evidence="3" id="KW-0349">Heme</keyword>
<evidence type="ECO:0000256" key="4">
    <source>
        <dbReference type="ARBA" id="ARBA00022723"/>
    </source>
</evidence>
<sequence length="234" mass="26286">MVMTLVIVQDKKMAHDLLDQAAVKTSGRPSMVMANALCGYESIVICQGYSPMFRRYRKLLHQELGTKVSAAQFLDAQERNYRNADATVLRMAYGYTVETHRPNALVELTEKMMGEFSLAASPMAWAVDTIPVLRYLPDFFPGTSFKKTARRWRKSIQASAYVPYEFVRRQMATFIYQPSYVSKLVQKLGEGENGNLSSRNEEVIIWSAASLYGAAADTSIITLTTFALAMSSFI</sequence>
<dbReference type="AlphaFoldDB" id="A0AA37PDT2"/>
<dbReference type="InterPro" id="IPR036396">
    <property type="entry name" value="Cyt_P450_sf"/>
</dbReference>
<gene>
    <name evidence="8" type="ORF">ColSpa_10617</name>
</gene>
<evidence type="ECO:0000313" key="9">
    <source>
        <dbReference type="Proteomes" id="UP001055115"/>
    </source>
</evidence>
<keyword evidence="7 8" id="KW-0503">Monooxygenase</keyword>
<dbReference type="InterPro" id="IPR050364">
    <property type="entry name" value="Cytochrome_P450_fung"/>
</dbReference>
<keyword evidence="4" id="KW-0479">Metal-binding</keyword>
<evidence type="ECO:0000313" key="8">
    <source>
        <dbReference type="EMBL" id="GKT50436.1"/>
    </source>
</evidence>
<evidence type="ECO:0000256" key="6">
    <source>
        <dbReference type="ARBA" id="ARBA00023004"/>
    </source>
</evidence>
<organism evidence="8 9">
    <name type="scientific">Colletotrichum spaethianum</name>
    <dbReference type="NCBI Taxonomy" id="700344"/>
    <lineage>
        <taxon>Eukaryota</taxon>
        <taxon>Fungi</taxon>
        <taxon>Dikarya</taxon>
        <taxon>Ascomycota</taxon>
        <taxon>Pezizomycotina</taxon>
        <taxon>Sordariomycetes</taxon>
        <taxon>Hypocreomycetidae</taxon>
        <taxon>Glomerellales</taxon>
        <taxon>Glomerellaceae</taxon>
        <taxon>Colletotrichum</taxon>
        <taxon>Colletotrichum spaethianum species complex</taxon>
    </lineage>
</organism>
<evidence type="ECO:0000256" key="1">
    <source>
        <dbReference type="ARBA" id="ARBA00001971"/>
    </source>
</evidence>
<dbReference type="GO" id="GO:0020037">
    <property type="term" value="F:heme binding"/>
    <property type="evidence" value="ECO:0007669"/>
    <property type="project" value="InterPro"/>
</dbReference>
<evidence type="ECO:0000256" key="2">
    <source>
        <dbReference type="ARBA" id="ARBA00010617"/>
    </source>
</evidence>
<comment type="cofactor">
    <cofactor evidence="1">
        <name>heme</name>
        <dbReference type="ChEBI" id="CHEBI:30413"/>
    </cofactor>
</comment>
<dbReference type="GO" id="GO:0016705">
    <property type="term" value="F:oxidoreductase activity, acting on paired donors, with incorporation or reduction of molecular oxygen"/>
    <property type="evidence" value="ECO:0007669"/>
    <property type="project" value="InterPro"/>
</dbReference>
<reference evidence="8 9" key="1">
    <citation type="submission" date="2022-03" db="EMBL/GenBank/DDBJ databases">
        <title>Genome data of Colletotrichum spp.</title>
        <authorList>
            <person name="Utami Y.D."/>
            <person name="Hiruma K."/>
        </authorList>
    </citation>
    <scope>NUCLEOTIDE SEQUENCE [LARGE SCALE GENOMIC DNA]</scope>
    <source>
        <strain evidence="8 9">MAFF 239500</strain>
    </source>
</reference>